<dbReference type="PROSITE" id="PS51729">
    <property type="entry name" value="GNAT_YJDJ"/>
    <property type="match status" value="1"/>
</dbReference>
<dbReference type="Proteomes" id="UP001183604">
    <property type="component" value="Unassembled WGS sequence"/>
</dbReference>
<dbReference type="Proteomes" id="UP001145799">
    <property type="component" value="Unassembled WGS sequence"/>
</dbReference>
<evidence type="ECO:0000313" key="3">
    <source>
        <dbReference type="EMBL" id="MDR7341265.1"/>
    </source>
</evidence>
<dbReference type="InterPro" id="IPR031165">
    <property type="entry name" value="GNAT_YJDJ"/>
</dbReference>
<organism evidence="2 4">
    <name type="scientific">Glycomyces lechevalierae</name>
    <dbReference type="NCBI Taxonomy" id="256034"/>
    <lineage>
        <taxon>Bacteria</taxon>
        <taxon>Bacillati</taxon>
        <taxon>Actinomycetota</taxon>
        <taxon>Actinomycetes</taxon>
        <taxon>Glycomycetales</taxon>
        <taxon>Glycomycetaceae</taxon>
        <taxon>Glycomyces</taxon>
    </lineage>
</organism>
<reference evidence="2" key="1">
    <citation type="submission" date="2022-12" db="EMBL/GenBank/DDBJ databases">
        <title>Gycomyces niveus sp.nov., a novel actinomycete isolated from soil in Shouguang.</title>
        <authorList>
            <person name="Yang X."/>
        </authorList>
    </citation>
    <scope>NUCLEOTIDE SEQUENCE</scope>
    <source>
        <strain evidence="2">DSM 44724</strain>
    </source>
</reference>
<evidence type="ECO:0000313" key="4">
    <source>
        <dbReference type="Proteomes" id="UP001145799"/>
    </source>
</evidence>
<dbReference type="Pfam" id="PF14542">
    <property type="entry name" value="Acetyltransf_CG"/>
    <property type="match status" value="1"/>
</dbReference>
<proteinExistence type="predicted"/>
<dbReference type="RefSeq" id="WP_270119946.1">
    <property type="nucleotide sequence ID" value="NZ_BAAAOM010000001.1"/>
</dbReference>
<protein>
    <submittedName>
        <fullName evidence="2">GNAT family N-acetyltransferase</fullName>
    </submittedName>
    <submittedName>
        <fullName evidence="3">GNAT family acetyltransferase</fullName>
    </submittedName>
</protein>
<dbReference type="PANTHER" id="PTHR31435:SF10">
    <property type="entry name" value="BSR4717 PROTEIN"/>
    <property type="match status" value="1"/>
</dbReference>
<dbReference type="InterPro" id="IPR016181">
    <property type="entry name" value="Acyl_CoA_acyltransferase"/>
</dbReference>
<gene>
    <name evidence="3" type="ORF">J2S69_004984</name>
    <name evidence="2" type="ORF">O2L01_02010</name>
</gene>
<dbReference type="AlphaFoldDB" id="A0A9X3STA1"/>
<sequence length="98" mass="11131">MDVTDAPDRSRYEVHRDGVLIGFADYVRREGIITFTHTEVFHAAKGTGAASVLARHSLDEARARGERVRPLCPFYAGWIERHPEYQDLVVEGRSLKHP</sequence>
<dbReference type="EMBL" id="JAPZVQ010000001">
    <property type="protein sequence ID" value="MDA1383744.1"/>
    <property type="molecule type" value="Genomic_DNA"/>
</dbReference>
<dbReference type="InterPro" id="IPR045057">
    <property type="entry name" value="Gcn5-rel_NAT"/>
</dbReference>
<name>A0A9X3STA1_9ACTN</name>
<evidence type="ECO:0000313" key="2">
    <source>
        <dbReference type="EMBL" id="MDA1383744.1"/>
    </source>
</evidence>
<dbReference type="PANTHER" id="PTHR31435">
    <property type="entry name" value="PROTEIN NATD1"/>
    <property type="match status" value="1"/>
</dbReference>
<feature type="domain" description="N-acetyltransferase" evidence="1">
    <location>
        <begin position="4"/>
        <end position="90"/>
    </location>
</feature>
<keyword evidence="5" id="KW-1185">Reference proteome</keyword>
<comment type="caution">
    <text evidence="2">The sequence shown here is derived from an EMBL/GenBank/DDBJ whole genome shotgun (WGS) entry which is preliminary data.</text>
</comment>
<dbReference type="EMBL" id="JAVDYD010000001">
    <property type="protein sequence ID" value="MDR7341265.1"/>
    <property type="molecule type" value="Genomic_DNA"/>
</dbReference>
<dbReference type="SUPFAM" id="SSF55729">
    <property type="entry name" value="Acyl-CoA N-acyltransferases (Nat)"/>
    <property type="match status" value="1"/>
</dbReference>
<accession>A0A9X3STA1</accession>
<evidence type="ECO:0000259" key="1">
    <source>
        <dbReference type="PROSITE" id="PS51729"/>
    </source>
</evidence>
<reference evidence="3 5" key="2">
    <citation type="submission" date="2023-07" db="EMBL/GenBank/DDBJ databases">
        <title>Sequencing the genomes of 1000 actinobacteria strains.</title>
        <authorList>
            <person name="Klenk H.-P."/>
        </authorList>
    </citation>
    <scope>NUCLEOTIDE SEQUENCE [LARGE SCALE GENOMIC DNA]</scope>
    <source>
        <strain evidence="3 5">DSM 44724</strain>
    </source>
</reference>
<dbReference type="Gene3D" id="3.40.630.30">
    <property type="match status" value="1"/>
</dbReference>
<evidence type="ECO:0000313" key="5">
    <source>
        <dbReference type="Proteomes" id="UP001183604"/>
    </source>
</evidence>